<dbReference type="Proteomes" id="UP000095468">
    <property type="component" value="Unassembled WGS sequence"/>
</dbReference>
<feature type="transmembrane region" description="Helical" evidence="1">
    <location>
        <begin position="87"/>
        <end position="106"/>
    </location>
</feature>
<evidence type="ECO:0000313" key="2">
    <source>
        <dbReference type="EMBL" id="CUO19960.1"/>
    </source>
</evidence>
<reference evidence="2 3" key="1">
    <citation type="submission" date="2015-09" db="EMBL/GenBank/DDBJ databases">
        <authorList>
            <consortium name="Pathogen Informatics"/>
        </authorList>
    </citation>
    <scope>NUCLEOTIDE SEQUENCE [LARGE SCALE GENOMIC DNA]</scope>
    <source>
        <strain evidence="2 3">2789STDY5608823</strain>
    </source>
</reference>
<accession>A0A174D7C7</accession>
<feature type="transmembrane region" description="Helical" evidence="1">
    <location>
        <begin position="127"/>
        <end position="147"/>
    </location>
</feature>
<proteinExistence type="predicted"/>
<keyword evidence="1" id="KW-1133">Transmembrane helix</keyword>
<protein>
    <recommendedName>
        <fullName evidence="4">Glycosyltransferase</fullName>
    </recommendedName>
</protein>
<evidence type="ECO:0000256" key="1">
    <source>
        <dbReference type="SAM" id="Phobius"/>
    </source>
</evidence>
<dbReference type="AlphaFoldDB" id="A0A174D7C7"/>
<organism evidence="2 3">
    <name type="scientific">Collinsella aerofaciens</name>
    <dbReference type="NCBI Taxonomy" id="74426"/>
    <lineage>
        <taxon>Bacteria</taxon>
        <taxon>Bacillati</taxon>
        <taxon>Actinomycetota</taxon>
        <taxon>Coriobacteriia</taxon>
        <taxon>Coriobacteriales</taxon>
        <taxon>Coriobacteriaceae</taxon>
        <taxon>Collinsella</taxon>
    </lineage>
</organism>
<dbReference type="SUPFAM" id="SSF53756">
    <property type="entry name" value="UDP-Glycosyltransferase/glycogen phosphorylase"/>
    <property type="match status" value="1"/>
</dbReference>
<dbReference type="Gene3D" id="3.40.50.2000">
    <property type="entry name" value="Glycogen Phosphorylase B"/>
    <property type="match status" value="1"/>
</dbReference>
<gene>
    <name evidence="2" type="ORF">ERS852381_01205</name>
</gene>
<keyword evidence="1" id="KW-0812">Transmembrane</keyword>
<evidence type="ECO:0008006" key="4">
    <source>
        <dbReference type="Google" id="ProtNLM"/>
    </source>
</evidence>
<keyword evidence="1" id="KW-0472">Membrane</keyword>
<evidence type="ECO:0000313" key="3">
    <source>
        <dbReference type="Proteomes" id="UP000095468"/>
    </source>
</evidence>
<name>A0A174D7C7_9ACTN</name>
<dbReference type="EMBL" id="CYYP01000009">
    <property type="protein sequence ID" value="CUO19960.1"/>
    <property type="molecule type" value="Genomic_DNA"/>
</dbReference>
<sequence>MKKTCFVLSGNAYLCPYLFNFYVDNTPGEKYLVYWNRDGVEETLGSIKGIEYAKPCPDTGLLRRLYSYFAYMLFVNKQLLNSDFDHIVLLNTIAGYFAFPALLIKYRKRYVMDVRDYGGEFNPILGLMSRAIVSFAGIVVLSSRFYAAFLAPSEYSYVHNLQRPSFSDLDASSCVNSLNGNPSLPIVIAFIGSVGQYIEQHVKLINMFKNDSRFRLMFAGAGSEKLKDYCRNNHVENVQLLGRFAPEKMYSLYTGVNIIHNLYGNGDPFLDYAISNKMYIAAQLHMPILVCPNTAMETMASDYGIGFTLDLDNTNVNWPDLLFEYYTSLDSNSFIKGCEKLLTDAYDDNQNYSDRYTSFIS</sequence>